<feature type="domain" description="Major facilitator superfamily (MFS) profile" evidence="8">
    <location>
        <begin position="34"/>
        <end position="192"/>
    </location>
</feature>
<dbReference type="PRINTS" id="PR01036">
    <property type="entry name" value="TCRTETB"/>
</dbReference>
<evidence type="ECO:0000256" key="3">
    <source>
        <dbReference type="ARBA" id="ARBA00022692"/>
    </source>
</evidence>
<dbReference type="InterPro" id="IPR020846">
    <property type="entry name" value="MFS_dom"/>
</dbReference>
<evidence type="ECO:0000259" key="8">
    <source>
        <dbReference type="PROSITE" id="PS50850"/>
    </source>
</evidence>
<feature type="transmembrane region" description="Helical" evidence="7">
    <location>
        <begin position="124"/>
        <end position="145"/>
    </location>
</feature>
<keyword evidence="5 7" id="KW-0472">Membrane</keyword>
<dbReference type="InterPro" id="IPR004875">
    <property type="entry name" value="DDE_SF_endonuclease_dom"/>
</dbReference>
<feature type="transmembrane region" description="Helical" evidence="7">
    <location>
        <begin position="99"/>
        <end position="118"/>
    </location>
</feature>
<feature type="transmembrane region" description="Helical" evidence="7">
    <location>
        <begin position="38"/>
        <end position="63"/>
    </location>
</feature>
<name>A0ABR0SGU4_9HYPO</name>
<dbReference type="InterPro" id="IPR036259">
    <property type="entry name" value="MFS_trans_sf"/>
</dbReference>
<sequence length="1305" mass="145971">MQSILEEPLKWHSISQKNKSRQRRKALSNIRRPHHDPLCLSVLLSALDITIVTTAIPTIAGSFNSSTGYIWVGSAFILASTATTPIWGSVANIWGRKPVMLIALGIFLGGSLLCALAPHMDDLIAGRVVQGLGAAGMGTMVNVIICDTFSMRDRGLYLGVTNLVWAVGSAVGPILGGVLTTRASWRWCFWINCNPCGGQLRASPLSWAQNSGTVTKFRDSRTHPTTTNSAFLSRRQGTTTPQVLSVRKSAERYKVSKSQVDRAIKLLTKGEIPAPVGRPLLLNEAEDDALVAYVGWMQQGGFPATKAQVEGAVNALLARRDPGLPPVSRIWYRRWIEAHPHLKITHVKAVEKARYAFENTDIKVIETFFKRLEIIVSKYRIGPSECWNEDECGIRIGSVRERVEVVVIRTTRHQRPKVIDPGSRESCTLIGTVNAVGDAMIPWLIFQVYPTESWAEMEGEDDLRFCRTDTGFSNSEITFEWLHFFNRYSWEKSAKAQKTGKSFIEWFGCDEWKRDPMTREEKEPRSRPRFERIFRLLIIDGFTGHTTLEFIEYCIEFDIVVAVFPSHSTHILQPLDVGVFQPLKNSQQKVIRSMLQSSFFNFSRLDFLTSFKRTYDNGFTKHNIISGFEKSGIYPPTSEPAIRALLEQQRKQRKAINPAYASLLPQEFRFQLAADTIESMTHRYHDILSSPTREGLRIARQVMAEASVMESNLKQFIEDRHDRLERMSSRIKKGRMIKPSGEFFTNSVSLGRIREQAAKSAQLEAEAAHRRHLAAMKKFVMDDLKALKLEYQQNKKQEIDGRIKTLNYQQWLKHTGKYEAYLEIETRNKEFQHLLKQEKYFFDIDRNPHLQEAINEASRAPRPLIAFNFPPSDTSANIITTRENEQEDEPSYGSSNPDIFEEYEDLELQDNTLEETQFDTIFDTVDEQELPPLPQATSPPSTPCRIVKSFKMHITEIGPRRGCLRVVPIGGIVFIVLLFFLNISTPQTPILTGLKAIDWPGSVLIIGSALMILLSLDFGDVVYPWSSATVICLLVFAAVAFVIFIVNEWKFASNPVIPLHLFSNKSSAAAYGVYACNYYVFIGLAYYLPLYSQAVLGSNALDSGIYLLPLIVACSLAAAFAGIFIQQTGIYLPVMYTAQIISVLGVGLFIYLQFEKDLTKLFIFEILVGLGAGMNMEPPVIAVQAVNSAQDTAAVVATMSFVRSLADAISIVVGGVIFQNEMNAANEGLANQVGAEMAANFKGDKASANISLVNGLPHDQQYVAFTGLSLVLNIFVRAHHLDTETKSAVLGVGEKASNPSSAQDE</sequence>
<dbReference type="Proteomes" id="UP001338125">
    <property type="component" value="Unassembled WGS sequence"/>
</dbReference>
<evidence type="ECO:0000256" key="2">
    <source>
        <dbReference type="ARBA" id="ARBA00007520"/>
    </source>
</evidence>
<comment type="subcellular location">
    <subcellularLocation>
        <location evidence="1">Membrane</location>
        <topology evidence="1">Multi-pass membrane protein</topology>
    </subcellularLocation>
</comment>
<dbReference type="Pfam" id="PF07690">
    <property type="entry name" value="MFS_1"/>
    <property type="match status" value="1"/>
</dbReference>
<dbReference type="SUPFAM" id="SSF103473">
    <property type="entry name" value="MFS general substrate transporter"/>
    <property type="match status" value="2"/>
</dbReference>
<feature type="transmembrane region" description="Helical" evidence="7">
    <location>
        <begin position="157"/>
        <end position="179"/>
    </location>
</feature>
<evidence type="ECO:0000256" key="7">
    <source>
        <dbReference type="SAM" id="Phobius"/>
    </source>
</evidence>
<evidence type="ECO:0000256" key="1">
    <source>
        <dbReference type="ARBA" id="ARBA00004141"/>
    </source>
</evidence>
<dbReference type="InterPro" id="IPR011701">
    <property type="entry name" value="MFS"/>
</dbReference>
<proteinExistence type="inferred from homology"/>
<evidence type="ECO:0000256" key="5">
    <source>
        <dbReference type="ARBA" id="ARBA00023136"/>
    </source>
</evidence>
<keyword evidence="4 7" id="KW-1133">Transmembrane helix</keyword>
<evidence type="ECO:0000256" key="6">
    <source>
        <dbReference type="SAM" id="MobiDB-lite"/>
    </source>
</evidence>
<feature type="transmembrane region" description="Helical" evidence="7">
    <location>
        <begin position="1103"/>
        <end position="1125"/>
    </location>
</feature>
<accession>A0ABR0SGU4</accession>
<dbReference type="Gene3D" id="1.20.1250.20">
    <property type="entry name" value="MFS general substrate transporter like domains"/>
    <property type="match status" value="1"/>
</dbReference>
<dbReference type="PANTHER" id="PTHR23501">
    <property type="entry name" value="MAJOR FACILITATOR SUPERFAMILY"/>
    <property type="match status" value="1"/>
</dbReference>
<comment type="caution">
    <text evidence="9">The sequence shown here is derived from an EMBL/GenBank/DDBJ whole genome shotgun (WGS) entry which is preliminary data.</text>
</comment>
<feature type="transmembrane region" description="Helical" evidence="7">
    <location>
        <begin position="1132"/>
        <end position="1152"/>
    </location>
</feature>
<gene>
    <name evidence="9" type="ORF">PT974_09675</name>
</gene>
<dbReference type="Gene3D" id="1.20.1720.10">
    <property type="entry name" value="Multidrug resistance protein D"/>
    <property type="match status" value="1"/>
</dbReference>
<feature type="transmembrane region" description="Helical" evidence="7">
    <location>
        <begin position="1022"/>
        <end position="1047"/>
    </location>
</feature>
<dbReference type="EMBL" id="JAVFKD010000014">
    <property type="protein sequence ID" value="KAK5991394.1"/>
    <property type="molecule type" value="Genomic_DNA"/>
</dbReference>
<keyword evidence="10" id="KW-1185">Reference proteome</keyword>
<feature type="transmembrane region" description="Helical" evidence="7">
    <location>
        <begin position="1068"/>
        <end position="1088"/>
    </location>
</feature>
<organism evidence="9 10">
    <name type="scientific">Cladobotryum mycophilum</name>
    <dbReference type="NCBI Taxonomy" id="491253"/>
    <lineage>
        <taxon>Eukaryota</taxon>
        <taxon>Fungi</taxon>
        <taxon>Dikarya</taxon>
        <taxon>Ascomycota</taxon>
        <taxon>Pezizomycotina</taxon>
        <taxon>Sordariomycetes</taxon>
        <taxon>Hypocreomycetidae</taxon>
        <taxon>Hypocreales</taxon>
        <taxon>Hypocreaceae</taxon>
        <taxon>Cladobotryum</taxon>
    </lineage>
</organism>
<protein>
    <submittedName>
        <fullName evidence="9">Efflux pump dotC</fullName>
    </submittedName>
</protein>
<reference evidence="9 10" key="1">
    <citation type="submission" date="2024-01" db="EMBL/GenBank/DDBJ databases">
        <title>Complete genome of Cladobotryum mycophilum ATHUM6906.</title>
        <authorList>
            <person name="Christinaki A.C."/>
            <person name="Myridakis A.I."/>
            <person name="Kouvelis V.N."/>
        </authorList>
    </citation>
    <scope>NUCLEOTIDE SEQUENCE [LARGE SCALE GENOMIC DNA]</scope>
    <source>
        <strain evidence="9 10">ATHUM6906</strain>
    </source>
</reference>
<dbReference type="PANTHER" id="PTHR23501:SF102">
    <property type="entry name" value="DRUG TRANSPORTER, PUTATIVE (AFU_ORTHOLOGUE AFUA_3G08530)-RELATED"/>
    <property type="match status" value="1"/>
</dbReference>
<dbReference type="Pfam" id="PF03184">
    <property type="entry name" value="DDE_1"/>
    <property type="match status" value="1"/>
</dbReference>
<feature type="transmembrane region" description="Helical" evidence="7">
    <location>
        <begin position="996"/>
        <end position="1016"/>
    </location>
</feature>
<keyword evidence="3 7" id="KW-0812">Transmembrane</keyword>
<feature type="transmembrane region" description="Helical" evidence="7">
    <location>
        <begin position="69"/>
        <end position="87"/>
    </location>
</feature>
<feature type="compositionally biased region" description="Polar residues" evidence="6">
    <location>
        <begin position="223"/>
        <end position="237"/>
    </location>
</feature>
<evidence type="ECO:0000313" key="9">
    <source>
        <dbReference type="EMBL" id="KAK5991394.1"/>
    </source>
</evidence>
<feature type="transmembrane region" description="Helical" evidence="7">
    <location>
        <begin position="966"/>
        <end position="984"/>
    </location>
</feature>
<comment type="similarity">
    <text evidence="2">Belongs to the major facilitator superfamily. TCR/Tet family.</text>
</comment>
<evidence type="ECO:0000256" key="4">
    <source>
        <dbReference type="ARBA" id="ARBA00022989"/>
    </source>
</evidence>
<dbReference type="PROSITE" id="PS50850">
    <property type="entry name" value="MFS"/>
    <property type="match status" value="1"/>
</dbReference>
<evidence type="ECO:0000313" key="10">
    <source>
        <dbReference type="Proteomes" id="UP001338125"/>
    </source>
</evidence>
<feature type="region of interest" description="Disordered" evidence="6">
    <location>
        <begin position="217"/>
        <end position="237"/>
    </location>
</feature>